<gene>
    <name evidence="3" type="primary">Sugct</name>
    <name evidence="3" type="ORF">SNEC2469_LOCUS6390</name>
</gene>
<dbReference type="PANTHER" id="PTHR48207:SF3">
    <property type="entry name" value="SUCCINATE--HYDROXYMETHYLGLUTARATE COA-TRANSFERASE"/>
    <property type="match status" value="1"/>
</dbReference>
<dbReference type="InterPro" id="IPR023606">
    <property type="entry name" value="CoA-Trfase_III_dom_1_sf"/>
</dbReference>
<dbReference type="Pfam" id="PF02515">
    <property type="entry name" value="CoA_transf_3"/>
    <property type="match status" value="1"/>
</dbReference>
<dbReference type="EMBL" id="CAJNJA010011252">
    <property type="protein sequence ID" value="CAE7268684.1"/>
    <property type="molecule type" value="Genomic_DNA"/>
</dbReference>
<dbReference type="GO" id="GO:0008410">
    <property type="term" value="F:CoA-transferase activity"/>
    <property type="evidence" value="ECO:0007669"/>
    <property type="project" value="TreeGrafter"/>
</dbReference>
<comment type="similarity">
    <text evidence="1">Belongs to the CoA-transferase III family.</text>
</comment>
<name>A0A812MKF0_9DINO</name>
<organism evidence="3 4">
    <name type="scientific">Symbiodinium necroappetens</name>
    <dbReference type="NCBI Taxonomy" id="1628268"/>
    <lineage>
        <taxon>Eukaryota</taxon>
        <taxon>Sar</taxon>
        <taxon>Alveolata</taxon>
        <taxon>Dinophyceae</taxon>
        <taxon>Suessiales</taxon>
        <taxon>Symbiodiniaceae</taxon>
        <taxon>Symbiodinium</taxon>
    </lineage>
</organism>
<dbReference type="Gene3D" id="3.30.1540.10">
    <property type="entry name" value="formyl-coa transferase, domain 3"/>
    <property type="match status" value="1"/>
</dbReference>
<reference evidence="3" key="1">
    <citation type="submission" date="2021-02" db="EMBL/GenBank/DDBJ databases">
        <authorList>
            <person name="Dougan E. K."/>
            <person name="Rhodes N."/>
            <person name="Thang M."/>
            <person name="Chan C."/>
        </authorList>
    </citation>
    <scope>NUCLEOTIDE SEQUENCE</scope>
</reference>
<dbReference type="OrthoDB" id="421515at2759"/>
<dbReference type="InterPro" id="IPR044855">
    <property type="entry name" value="CoA-Trfase_III_dom3_sf"/>
</dbReference>
<keyword evidence="4" id="KW-1185">Reference proteome</keyword>
<sequence>MTDATPGPLDGVRVLDLTSMISGPVATMMLADQGADVIKVEALSGDLVRGAGPNRSGITATFISSNRSKRSLALDLKTQAGAKILRELVATADVFVQNFRPGTIERMGFGEDSVREIRPDIIYVSISGFGESGPYAHQRVYDPVIQALSGLAAIQADGETGRPKMIRTIIPDKTTAVTAAQAITAALFARERKGVGQHVRLAMLDTMLAYLWPEGMSGYTLVGKEVKAARAQLSPDLIFATTDGYITAGAVSDKEWHGMCRALDKPEWRDDERFATINARAMHVTERLQLTAEVIATNSSAYWLQHLDAEGVPCAPVLSRDDLLTHEQILANDILREYEHPTAGTIRQPRPAARFDKTPAQIRRHAPSLGEHSEELLAELGYKTDEIAVMVKEGVLGVSSG</sequence>
<dbReference type="SUPFAM" id="SSF89796">
    <property type="entry name" value="CoA-transferase family III (CaiB/BaiF)"/>
    <property type="match status" value="1"/>
</dbReference>
<accession>A0A812MKF0</accession>
<evidence type="ECO:0000256" key="1">
    <source>
        <dbReference type="ARBA" id="ARBA00008383"/>
    </source>
</evidence>
<dbReference type="Proteomes" id="UP000601435">
    <property type="component" value="Unassembled WGS sequence"/>
</dbReference>
<dbReference type="PANTHER" id="PTHR48207">
    <property type="entry name" value="SUCCINATE--HYDROXYMETHYLGLUTARATE COA-TRANSFERASE"/>
    <property type="match status" value="1"/>
</dbReference>
<evidence type="ECO:0000313" key="3">
    <source>
        <dbReference type="EMBL" id="CAE7268684.1"/>
    </source>
</evidence>
<protein>
    <submittedName>
        <fullName evidence="3">Sugct protein</fullName>
    </submittedName>
</protein>
<comment type="caution">
    <text evidence="3">The sequence shown here is derived from an EMBL/GenBank/DDBJ whole genome shotgun (WGS) entry which is preliminary data.</text>
</comment>
<evidence type="ECO:0000313" key="4">
    <source>
        <dbReference type="Proteomes" id="UP000601435"/>
    </source>
</evidence>
<dbReference type="InterPro" id="IPR050483">
    <property type="entry name" value="CoA-transferase_III_domain"/>
</dbReference>
<dbReference type="InterPro" id="IPR003673">
    <property type="entry name" value="CoA-Trfase_fam_III"/>
</dbReference>
<keyword evidence="2" id="KW-0808">Transferase</keyword>
<proteinExistence type="inferred from homology"/>
<dbReference type="Gene3D" id="3.40.50.10540">
    <property type="entry name" value="Crotonobetainyl-coa:carnitine coa-transferase, domain 1"/>
    <property type="match status" value="1"/>
</dbReference>
<dbReference type="AlphaFoldDB" id="A0A812MKF0"/>
<evidence type="ECO:0000256" key="2">
    <source>
        <dbReference type="ARBA" id="ARBA00022679"/>
    </source>
</evidence>